<comment type="caution">
    <text evidence="9">The sequence shown here is derived from an EMBL/GenBank/DDBJ whole genome shotgun (WGS) entry which is preliminary data.</text>
</comment>
<keyword evidence="6" id="KW-0598">Phosphotransferase system</keyword>
<evidence type="ECO:0000256" key="5">
    <source>
        <dbReference type="ARBA" id="ARBA00022679"/>
    </source>
</evidence>
<dbReference type="InterPro" id="IPR004701">
    <property type="entry name" value="PTS_EIIA_man-typ"/>
</dbReference>
<dbReference type="PATRIC" id="fig|1218506.3.peg.61"/>
<dbReference type="PANTHER" id="PTHR33799:SF1">
    <property type="entry name" value="PTS SYSTEM MANNOSE-SPECIFIC EIIAB COMPONENT-RELATED"/>
    <property type="match status" value="1"/>
</dbReference>
<organism evidence="9 10">
    <name type="scientific">Lactobacillus kimbladii</name>
    <dbReference type="NCBI Taxonomy" id="1218506"/>
    <lineage>
        <taxon>Bacteria</taxon>
        <taxon>Bacillati</taxon>
        <taxon>Bacillota</taxon>
        <taxon>Bacilli</taxon>
        <taxon>Lactobacillales</taxon>
        <taxon>Lactobacillaceae</taxon>
        <taxon>Lactobacillus</taxon>
    </lineage>
</organism>
<accession>A0A0F4LME2</accession>
<keyword evidence="3" id="KW-0963">Cytoplasm</keyword>
<dbReference type="GO" id="GO:0016020">
    <property type="term" value="C:membrane"/>
    <property type="evidence" value="ECO:0007669"/>
    <property type="project" value="InterPro"/>
</dbReference>
<dbReference type="EMBL" id="JXLH01000001">
    <property type="protein sequence ID" value="KJY60007.1"/>
    <property type="molecule type" value="Genomic_DNA"/>
</dbReference>
<feature type="domain" description="PTS EIIA type-4" evidence="8">
    <location>
        <begin position="1"/>
        <end position="125"/>
    </location>
</feature>
<keyword evidence="7" id="KW-0418">Kinase</keyword>
<sequence>MQIILASHSQMANGVKKTVELIMGQQPNLHAIAAYDDEQESLEKLVTTHIEKNPHDKFLFLTDIIGGSVNTTIAQIIDDKKNMFLITGMNLPLVLTILTTKMDNYSSEQIASKLEDFFKEARKELKVVHVAAQEAEDF</sequence>
<evidence type="ECO:0000259" key="8">
    <source>
        <dbReference type="PROSITE" id="PS51096"/>
    </source>
</evidence>
<dbReference type="PROSITE" id="PS51096">
    <property type="entry name" value="PTS_EIIA_TYPE_4"/>
    <property type="match status" value="1"/>
</dbReference>
<dbReference type="PANTHER" id="PTHR33799">
    <property type="entry name" value="PTS PERMEASE-RELATED-RELATED"/>
    <property type="match status" value="1"/>
</dbReference>
<evidence type="ECO:0000256" key="6">
    <source>
        <dbReference type="ARBA" id="ARBA00022683"/>
    </source>
</evidence>
<dbReference type="STRING" id="1218506.JF75_00340"/>
<keyword evidence="10" id="KW-1185">Reference proteome</keyword>
<proteinExistence type="predicted"/>
<evidence type="ECO:0000256" key="4">
    <source>
        <dbReference type="ARBA" id="ARBA00022597"/>
    </source>
</evidence>
<evidence type="ECO:0000256" key="7">
    <source>
        <dbReference type="ARBA" id="ARBA00022777"/>
    </source>
</evidence>
<dbReference type="HOGENOM" id="CLU_123235_3_1_9"/>
<gene>
    <name evidence="9" type="ORF">JF75_00340</name>
</gene>
<keyword evidence="2" id="KW-0813">Transport</keyword>
<dbReference type="SUPFAM" id="SSF53062">
    <property type="entry name" value="PTS system fructose IIA component-like"/>
    <property type="match status" value="1"/>
</dbReference>
<dbReference type="GO" id="GO:0009401">
    <property type="term" value="P:phosphoenolpyruvate-dependent sugar phosphotransferase system"/>
    <property type="evidence" value="ECO:0007669"/>
    <property type="project" value="UniProtKB-KW"/>
</dbReference>
<dbReference type="AlphaFoldDB" id="A0A0F4LME2"/>
<dbReference type="InterPro" id="IPR033887">
    <property type="entry name" value="PTS_IIA_man"/>
</dbReference>
<name>A0A0F4LME2_9LACO</name>
<dbReference type="OrthoDB" id="9799827at2"/>
<dbReference type="InterPro" id="IPR036662">
    <property type="entry name" value="PTS_EIIA_man-typ_sf"/>
</dbReference>
<reference evidence="9 10" key="1">
    <citation type="submission" date="2015-01" db="EMBL/GenBank/DDBJ databases">
        <title>Comparative genomics of the lactic acid bacteria isolated from the honey bee gut.</title>
        <authorList>
            <person name="Ellegaard K.M."/>
            <person name="Tamarit D."/>
            <person name="Javelind E."/>
            <person name="Olofsson T."/>
            <person name="Andersson S.G."/>
            <person name="Vasquez A."/>
        </authorList>
    </citation>
    <scope>NUCLEOTIDE SEQUENCE [LARGE SCALE GENOMIC DNA]</scope>
    <source>
        <strain evidence="9 10">Hma2</strain>
    </source>
</reference>
<evidence type="ECO:0000313" key="10">
    <source>
        <dbReference type="Proteomes" id="UP000033612"/>
    </source>
</evidence>
<dbReference type="CDD" id="cd00006">
    <property type="entry name" value="PTS_IIA_man"/>
    <property type="match status" value="1"/>
</dbReference>
<keyword evidence="4" id="KW-0762">Sugar transport</keyword>
<evidence type="ECO:0000313" key="9">
    <source>
        <dbReference type="EMBL" id="KJY60007.1"/>
    </source>
</evidence>
<dbReference type="Pfam" id="PF03610">
    <property type="entry name" value="EIIA-man"/>
    <property type="match status" value="1"/>
</dbReference>
<dbReference type="RefSeq" id="WP_052726828.1">
    <property type="nucleotide sequence ID" value="NZ_JBHTBO010000012.1"/>
</dbReference>
<comment type="subcellular location">
    <subcellularLocation>
        <location evidence="1">Cytoplasm</location>
    </subcellularLocation>
</comment>
<dbReference type="Proteomes" id="UP000033612">
    <property type="component" value="Unassembled WGS sequence"/>
</dbReference>
<dbReference type="GO" id="GO:0005737">
    <property type="term" value="C:cytoplasm"/>
    <property type="evidence" value="ECO:0007669"/>
    <property type="project" value="UniProtKB-SubCell"/>
</dbReference>
<dbReference type="Gene3D" id="3.40.50.510">
    <property type="entry name" value="Phosphotransferase system, mannose-type IIA component"/>
    <property type="match status" value="1"/>
</dbReference>
<evidence type="ECO:0000256" key="2">
    <source>
        <dbReference type="ARBA" id="ARBA00022448"/>
    </source>
</evidence>
<evidence type="ECO:0000256" key="3">
    <source>
        <dbReference type="ARBA" id="ARBA00022490"/>
    </source>
</evidence>
<protein>
    <submittedName>
        <fullName evidence="9">PTS Man IIA</fullName>
    </submittedName>
</protein>
<keyword evidence="5" id="KW-0808">Transferase</keyword>
<evidence type="ECO:0000256" key="1">
    <source>
        <dbReference type="ARBA" id="ARBA00004496"/>
    </source>
</evidence>
<dbReference type="GO" id="GO:0016301">
    <property type="term" value="F:kinase activity"/>
    <property type="evidence" value="ECO:0007669"/>
    <property type="project" value="UniProtKB-KW"/>
</dbReference>
<dbReference type="InterPro" id="IPR051471">
    <property type="entry name" value="Bacterial_PTS_sugar_comp"/>
</dbReference>